<evidence type="ECO:0000313" key="3">
    <source>
        <dbReference type="Proteomes" id="UP000276776"/>
    </source>
</evidence>
<feature type="transmembrane region" description="Helical" evidence="1">
    <location>
        <begin position="109"/>
        <end position="131"/>
    </location>
</feature>
<reference evidence="2 3" key="2">
    <citation type="submission" date="2018-11" db="EMBL/GenBank/DDBJ databases">
        <authorList>
            <consortium name="Pathogen Informatics"/>
        </authorList>
    </citation>
    <scope>NUCLEOTIDE SEQUENCE [LARGE SCALE GENOMIC DNA]</scope>
</reference>
<keyword evidence="1" id="KW-0472">Membrane</keyword>
<sequence length="142" mass="15902">MADEIWLMLSNDSKTEIWPDVPSENFTNDTSQSNQSIIIPPINQYEYQCRQTMSDTDDQIFTLLPVSSLFISLAFIIASSYLFATVMTEINKGCILLQLRNALLATEDAMLLVMDSVLVCLMPGNLINLICAKSATPTTKKW</sequence>
<dbReference type="Proteomes" id="UP000276776">
    <property type="component" value="Unassembled WGS sequence"/>
</dbReference>
<dbReference type="EMBL" id="UYYF01005232">
    <property type="protein sequence ID" value="VDN08352.1"/>
    <property type="molecule type" value="Genomic_DNA"/>
</dbReference>
<proteinExistence type="predicted"/>
<dbReference type="WBParaSite" id="TCLT_0001065901-mRNA-1">
    <property type="protein sequence ID" value="TCLT_0001065901-mRNA-1"/>
    <property type="gene ID" value="TCLT_0001065901"/>
</dbReference>
<name>A0A0N5DBU2_THECL</name>
<keyword evidence="1" id="KW-0812">Transmembrane</keyword>
<evidence type="ECO:0000313" key="2">
    <source>
        <dbReference type="EMBL" id="VDN08352.1"/>
    </source>
</evidence>
<gene>
    <name evidence="2" type="ORF">TCLT_LOCUS10643</name>
</gene>
<keyword evidence="1" id="KW-1133">Transmembrane helix</keyword>
<evidence type="ECO:0000313" key="4">
    <source>
        <dbReference type="WBParaSite" id="TCLT_0001065901-mRNA-1"/>
    </source>
</evidence>
<organism evidence="4">
    <name type="scientific">Thelazia callipaeda</name>
    <name type="common">Oriental eyeworm</name>
    <name type="synonym">Parasitic nematode</name>
    <dbReference type="NCBI Taxonomy" id="103827"/>
    <lineage>
        <taxon>Eukaryota</taxon>
        <taxon>Metazoa</taxon>
        <taxon>Ecdysozoa</taxon>
        <taxon>Nematoda</taxon>
        <taxon>Chromadorea</taxon>
        <taxon>Rhabditida</taxon>
        <taxon>Spirurina</taxon>
        <taxon>Spiruromorpha</taxon>
        <taxon>Thelazioidea</taxon>
        <taxon>Thelaziidae</taxon>
        <taxon>Thelazia</taxon>
    </lineage>
</organism>
<dbReference type="AlphaFoldDB" id="A0A0N5DBU2"/>
<keyword evidence="3" id="KW-1185">Reference proteome</keyword>
<evidence type="ECO:0000256" key="1">
    <source>
        <dbReference type="SAM" id="Phobius"/>
    </source>
</evidence>
<reference evidence="4" key="1">
    <citation type="submission" date="2017-02" db="UniProtKB">
        <authorList>
            <consortium name="WormBaseParasite"/>
        </authorList>
    </citation>
    <scope>IDENTIFICATION</scope>
</reference>
<accession>A0A0N5DBU2</accession>
<protein>
    <submittedName>
        <fullName evidence="4">G_PROTEIN_RECEP_F1_2 domain-containing protein</fullName>
    </submittedName>
</protein>
<feature type="transmembrane region" description="Helical" evidence="1">
    <location>
        <begin position="60"/>
        <end position="83"/>
    </location>
</feature>